<sequence>MKNPNKILIKGVPILAFAILAIALVVLGYQYWNLNSQYELLKGSKSTIEETLRTTQETLTLIESEKLGLQDELLGEKQKVEEFGEQVEDIAETVGMLDKLSKIDPELLQKYSKVFFLNEHYVPSSLSSIPTEYKWNEDQNLQMHTAVLPYLEDMLADAVDEDVDMYVLSAYRSFGTQSVLKAGYTVSYGSGANQFSADQGYSEHQLGTTIDLTVVGVGATLGGFDQTEAYTWLQENAYRYGFVLSYPKGNAYYIFEPWHWRFVGKDLARKLHREDKNFYDLDQRVIDEYLISFFD</sequence>
<dbReference type="Gene3D" id="3.30.1380.10">
    <property type="match status" value="1"/>
</dbReference>
<feature type="transmembrane region" description="Helical" evidence="1">
    <location>
        <begin position="12"/>
        <end position="32"/>
    </location>
</feature>
<dbReference type="GO" id="GO:0006508">
    <property type="term" value="P:proteolysis"/>
    <property type="evidence" value="ECO:0007669"/>
    <property type="project" value="InterPro"/>
</dbReference>
<evidence type="ECO:0000313" key="4">
    <source>
        <dbReference type="Proteomes" id="UP000034611"/>
    </source>
</evidence>
<gene>
    <name evidence="3" type="ORF">UV56_C0025G0010</name>
</gene>
<dbReference type="InterPro" id="IPR003709">
    <property type="entry name" value="VanY-like_core_dom"/>
</dbReference>
<protein>
    <submittedName>
        <fullName evidence="3">Serine-type D-Ala-D-Ala carboxypeptidase</fullName>
    </submittedName>
</protein>
<dbReference type="PANTHER" id="PTHR34385">
    <property type="entry name" value="D-ALANYL-D-ALANINE CARBOXYPEPTIDASE"/>
    <property type="match status" value="1"/>
</dbReference>
<evidence type="ECO:0000256" key="1">
    <source>
        <dbReference type="SAM" id="Phobius"/>
    </source>
</evidence>
<dbReference type="EMBL" id="LCEY01000025">
    <property type="protein sequence ID" value="KKS80183.1"/>
    <property type="molecule type" value="Genomic_DNA"/>
</dbReference>
<accession>A0A0G1F019</accession>
<dbReference type="CDD" id="cd14852">
    <property type="entry name" value="LD-carboxypeptidase"/>
    <property type="match status" value="1"/>
</dbReference>
<dbReference type="Pfam" id="PF02557">
    <property type="entry name" value="VanY"/>
    <property type="match status" value="1"/>
</dbReference>
<dbReference type="AlphaFoldDB" id="A0A0G1F019"/>
<keyword evidence="3" id="KW-0378">Hydrolase</keyword>
<keyword evidence="3" id="KW-0121">Carboxypeptidase</keyword>
<reference evidence="3 4" key="1">
    <citation type="journal article" date="2015" name="Nature">
        <title>rRNA introns, odd ribosomes, and small enigmatic genomes across a large radiation of phyla.</title>
        <authorList>
            <person name="Brown C.T."/>
            <person name="Hug L.A."/>
            <person name="Thomas B.C."/>
            <person name="Sharon I."/>
            <person name="Castelle C.J."/>
            <person name="Singh A."/>
            <person name="Wilkins M.J."/>
            <person name="Williams K.H."/>
            <person name="Banfield J.F."/>
        </authorList>
    </citation>
    <scope>NUCLEOTIDE SEQUENCE [LARGE SCALE GENOMIC DNA]</scope>
</reference>
<dbReference type="SUPFAM" id="SSF55166">
    <property type="entry name" value="Hedgehog/DD-peptidase"/>
    <property type="match status" value="1"/>
</dbReference>
<dbReference type="Proteomes" id="UP000034611">
    <property type="component" value="Unassembled WGS sequence"/>
</dbReference>
<name>A0A0G1F019_9BACT</name>
<evidence type="ECO:0000313" key="3">
    <source>
        <dbReference type="EMBL" id="KKS80183.1"/>
    </source>
</evidence>
<keyword evidence="3" id="KW-0645">Protease</keyword>
<proteinExistence type="predicted"/>
<keyword evidence="1" id="KW-1133">Transmembrane helix</keyword>
<dbReference type="PANTHER" id="PTHR34385:SF1">
    <property type="entry name" value="PEPTIDOGLYCAN L-ALANYL-D-GLUTAMATE ENDOPEPTIDASE CWLK"/>
    <property type="match status" value="1"/>
</dbReference>
<dbReference type="InterPro" id="IPR052179">
    <property type="entry name" value="DD-CPase-like"/>
</dbReference>
<feature type="domain" description="D-alanyl-D-alanine carboxypeptidase-like core" evidence="2">
    <location>
        <begin position="142"/>
        <end position="265"/>
    </location>
</feature>
<evidence type="ECO:0000259" key="2">
    <source>
        <dbReference type="Pfam" id="PF02557"/>
    </source>
</evidence>
<keyword evidence="1" id="KW-0472">Membrane</keyword>
<dbReference type="GO" id="GO:0004180">
    <property type="term" value="F:carboxypeptidase activity"/>
    <property type="evidence" value="ECO:0007669"/>
    <property type="project" value="UniProtKB-KW"/>
</dbReference>
<dbReference type="InterPro" id="IPR058193">
    <property type="entry name" value="VanY/YodJ_core_dom"/>
</dbReference>
<dbReference type="InterPro" id="IPR009045">
    <property type="entry name" value="Zn_M74/Hedgehog-like"/>
</dbReference>
<keyword evidence="1" id="KW-0812">Transmembrane</keyword>
<organism evidence="3 4">
    <name type="scientific">Candidatus Woesebacteria bacterium GW2011_GWC1_43_10b</name>
    <dbReference type="NCBI Taxonomy" id="1618585"/>
    <lineage>
        <taxon>Bacteria</taxon>
        <taxon>Candidatus Woeseibacteriota</taxon>
    </lineage>
</organism>
<comment type="caution">
    <text evidence="3">The sequence shown here is derived from an EMBL/GenBank/DDBJ whole genome shotgun (WGS) entry which is preliminary data.</text>
</comment>